<reference evidence="3 4" key="1">
    <citation type="journal article" date="2019" name="Environ. Microbiol.">
        <title>Species interactions and distinct microbial communities in high Arctic permafrost affected cryosols are associated with the CH4 and CO2 gas fluxes.</title>
        <authorList>
            <person name="Altshuler I."/>
            <person name="Hamel J."/>
            <person name="Turney S."/>
            <person name="Magnuson E."/>
            <person name="Levesque R."/>
            <person name="Greer C."/>
            <person name="Whyte L.G."/>
        </authorList>
    </citation>
    <scope>NUCLEOTIDE SEQUENCE [LARGE SCALE GENOMIC DNA]</scope>
    <source>
        <strain evidence="3 4">S5.1</strain>
    </source>
</reference>
<dbReference type="OrthoDB" id="258796at2"/>
<evidence type="ECO:0000259" key="2">
    <source>
        <dbReference type="Pfam" id="PF13439"/>
    </source>
</evidence>
<sequence length="392" mass="41927">MKILLLSGLYPSDAQPRHGIFIEHRVAHIAQPGDEVRVVAPVPWFPSRNPVFGRYAEFARAPRTAMRRGIAIDHPRIPVIPGLARLTPGLMAAALYRPITALRRTFDFDVIDAYYLYPDGVAASRLAAQFDVPVVLTALGSDVTLIAQRRAERAMIVAACAGAAAVTAVCGALRDELVGIGVDAAKTLVVEHGVDLDLFRPPADRAALRTRLGIARPTVLIAGHLIDLKGQDLAIRAIARLPGVRLMIAGHGPNDAAYRALAVAEGVAERVDFLGHVDQARLVDLYGAVDVVANCSEREGISNVLLEALACGTPLVATPVWGSPEVVKVPEAGVLTSDRSVDAIARGMAAVLADPPDRGATRRYAERYDWNETGRLHRVILAQAVAAHRRAG</sequence>
<comment type="caution">
    <text evidence="3">The sequence shown here is derived from an EMBL/GenBank/DDBJ whole genome shotgun (WGS) entry which is preliminary data.</text>
</comment>
<evidence type="ECO:0000313" key="3">
    <source>
        <dbReference type="EMBL" id="TPG14500.1"/>
    </source>
</evidence>
<protein>
    <submittedName>
        <fullName evidence="3">Glycosyltransferase family 4 protein</fullName>
    </submittedName>
</protein>
<organism evidence="3 4">
    <name type="scientific">Sphingomonas oligophenolica</name>
    <dbReference type="NCBI Taxonomy" id="301154"/>
    <lineage>
        <taxon>Bacteria</taxon>
        <taxon>Pseudomonadati</taxon>
        <taxon>Pseudomonadota</taxon>
        <taxon>Alphaproteobacteria</taxon>
        <taxon>Sphingomonadales</taxon>
        <taxon>Sphingomonadaceae</taxon>
        <taxon>Sphingomonas</taxon>
    </lineage>
</organism>
<feature type="domain" description="Glycosyltransferase subfamily 4-like N-terminal" evidence="2">
    <location>
        <begin position="27"/>
        <end position="197"/>
    </location>
</feature>
<accession>A0A502CPN7</accession>
<dbReference type="Proteomes" id="UP000318413">
    <property type="component" value="Unassembled WGS sequence"/>
</dbReference>
<dbReference type="InterPro" id="IPR001296">
    <property type="entry name" value="Glyco_trans_1"/>
</dbReference>
<dbReference type="InterPro" id="IPR028098">
    <property type="entry name" value="Glyco_trans_4-like_N"/>
</dbReference>
<dbReference type="PANTHER" id="PTHR45947:SF3">
    <property type="entry name" value="SULFOQUINOVOSYL TRANSFERASE SQD2"/>
    <property type="match status" value="1"/>
</dbReference>
<proteinExistence type="predicted"/>
<dbReference type="Pfam" id="PF13439">
    <property type="entry name" value="Glyco_transf_4"/>
    <property type="match status" value="1"/>
</dbReference>
<dbReference type="SUPFAM" id="SSF53756">
    <property type="entry name" value="UDP-Glycosyltransferase/glycogen phosphorylase"/>
    <property type="match status" value="1"/>
</dbReference>
<feature type="domain" description="Glycosyl transferase family 1" evidence="1">
    <location>
        <begin position="216"/>
        <end position="366"/>
    </location>
</feature>
<dbReference type="Pfam" id="PF00534">
    <property type="entry name" value="Glycos_transf_1"/>
    <property type="match status" value="1"/>
</dbReference>
<dbReference type="AlphaFoldDB" id="A0A502CPN7"/>
<evidence type="ECO:0000313" key="4">
    <source>
        <dbReference type="Proteomes" id="UP000318413"/>
    </source>
</evidence>
<dbReference type="PANTHER" id="PTHR45947">
    <property type="entry name" value="SULFOQUINOVOSYL TRANSFERASE SQD2"/>
    <property type="match status" value="1"/>
</dbReference>
<name>A0A502CPN7_9SPHN</name>
<dbReference type="InterPro" id="IPR050194">
    <property type="entry name" value="Glycosyltransferase_grp1"/>
</dbReference>
<dbReference type="EMBL" id="RCZK01000002">
    <property type="protein sequence ID" value="TPG14500.1"/>
    <property type="molecule type" value="Genomic_DNA"/>
</dbReference>
<dbReference type="RefSeq" id="WP_140868117.1">
    <property type="nucleotide sequence ID" value="NZ_RCZK01000002.1"/>
</dbReference>
<gene>
    <name evidence="3" type="ORF">EAH84_04170</name>
</gene>
<dbReference type="Gene3D" id="3.40.50.2000">
    <property type="entry name" value="Glycogen Phosphorylase B"/>
    <property type="match status" value="2"/>
</dbReference>
<dbReference type="GO" id="GO:0016757">
    <property type="term" value="F:glycosyltransferase activity"/>
    <property type="evidence" value="ECO:0007669"/>
    <property type="project" value="InterPro"/>
</dbReference>
<evidence type="ECO:0000259" key="1">
    <source>
        <dbReference type="Pfam" id="PF00534"/>
    </source>
</evidence>
<keyword evidence="4" id="KW-1185">Reference proteome</keyword>
<keyword evidence="3" id="KW-0808">Transferase</keyword>